<dbReference type="PANTHER" id="PTHR34220">
    <property type="entry name" value="SENSOR HISTIDINE KINASE YPDA"/>
    <property type="match status" value="1"/>
</dbReference>
<organism evidence="3 4">
    <name type="scientific">Pedobacter chitinilyticus</name>
    <dbReference type="NCBI Taxonomy" id="2233776"/>
    <lineage>
        <taxon>Bacteria</taxon>
        <taxon>Pseudomonadati</taxon>
        <taxon>Bacteroidota</taxon>
        <taxon>Sphingobacteriia</taxon>
        <taxon>Sphingobacteriales</taxon>
        <taxon>Sphingobacteriaceae</taxon>
        <taxon>Pedobacter</taxon>
    </lineage>
</organism>
<dbReference type="RefSeq" id="WP_113648067.1">
    <property type="nucleotide sequence ID" value="NZ_QMHN01000004.1"/>
</dbReference>
<evidence type="ECO:0000313" key="4">
    <source>
        <dbReference type="Proteomes" id="UP000284120"/>
    </source>
</evidence>
<dbReference type="GO" id="GO:0000155">
    <property type="term" value="F:phosphorelay sensor kinase activity"/>
    <property type="evidence" value="ECO:0007669"/>
    <property type="project" value="InterPro"/>
</dbReference>
<evidence type="ECO:0000256" key="1">
    <source>
        <dbReference type="SAM" id="Phobius"/>
    </source>
</evidence>
<feature type="transmembrane region" description="Helical" evidence="1">
    <location>
        <begin position="12"/>
        <end position="30"/>
    </location>
</feature>
<accession>A0A443YRT9</accession>
<proteinExistence type="predicted"/>
<feature type="transmembrane region" description="Helical" evidence="1">
    <location>
        <begin position="76"/>
        <end position="99"/>
    </location>
</feature>
<reference evidence="3 4" key="1">
    <citation type="submission" date="2018-06" db="EMBL/GenBank/DDBJ databases">
        <title>Pedobacter endophyticus sp. nov., an endophytic bacterium isolated from a leaf of Triticum aestivum.</title>
        <authorList>
            <person name="Zhang L."/>
        </authorList>
    </citation>
    <scope>NUCLEOTIDE SEQUENCE [LARGE SCALE GENOMIC DNA]</scope>
    <source>
        <strain evidence="3 4">CM134L-2</strain>
    </source>
</reference>
<dbReference type="PANTHER" id="PTHR34220:SF7">
    <property type="entry name" value="SENSOR HISTIDINE KINASE YPDA"/>
    <property type="match status" value="1"/>
</dbReference>
<keyword evidence="1" id="KW-0472">Membrane</keyword>
<evidence type="ECO:0000259" key="2">
    <source>
        <dbReference type="Pfam" id="PF06580"/>
    </source>
</evidence>
<feature type="transmembrane region" description="Helical" evidence="1">
    <location>
        <begin position="42"/>
        <end position="64"/>
    </location>
</feature>
<comment type="caution">
    <text evidence="3">The sequence shown here is derived from an EMBL/GenBank/DDBJ whole genome shotgun (WGS) entry which is preliminary data.</text>
</comment>
<evidence type="ECO:0000313" key="3">
    <source>
        <dbReference type="EMBL" id="RWU06456.1"/>
    </source>
</evidence>
<dbReference type="AlphaFoldDB" id="A0A443YRT9"/>
<dbReference type="Pfam" id="PF06580">
    <property type="entry name" value="His_kinase"/>
    <property type="match status" value="1"/>
</dbReference>
<gene>
    <name evidence="3" type="ORF">DPV69_14300</name>
</gene>
<dbReference type="InterPro" id="IPR050640">
    <property type="entry name" value="Bact_2-comp_sensor_kinase"/>
</dbReference>
<keyword evidence="1" id="KW-0812">Transmembrane</keyword>
<dbReference type="Proteomes" id="UP000284120">
    <property type="component" value="Unassembled WGS sequence"/>
</dbReference>
<keyword evidence="3" id="KW-0808">Transferase</keyword>
<dbReference type="InterPro" id="IPR010559">
    <property type="entry name" value="Sig_transdc_His_kin_internal"/>
</dbReference>
<feature type="domain" description="Signal transduction histidine kinase internal region" evidence="2">
    <location>
        <begin position="164"/>
        <end position="243"/>
    </location>
</feature>
<name>A0A443YRT9_9SPHI</name>
<dbReference type="GO" id="GO:0016020">
    <property type="term" value="C:membrane"/>
    <property type="evidence" value="ECO:0007669"/>
    <property type="project" value="InterPro"/>
</dbReference>
<keyword evidence="3" id="KW-0418">Kinase</keyword>
<keyword evidence="4" id="KW-1185">Reference proteome</keyword>
<keyword evidence="1" id="KW-1133">Transmembrane helix</keyword>
<feature type="transmembrane region" description="Helical" evidence="1">
    <location>
        <begin position="122"/>
        <end position="144"/>
    </location>
</feature>
<protein>
    <submittedName>
        <fullName evidence="3">Histidine kinase</fullName>
    </submittedName>
</protein>
<dbReference type="EMBL" id="SAYW01000004">
    <property type="protein sequence ID" value="RWU06456.1"/>
    <property type="molecule type" value="Genomic_DNA"/>
</dbReference>
<sequence length="367" mass="42157">MSILDKAIRYSTVYRVSSHIIFWLVVFIVPQIPEGMSLKDALIDNAFCLTFYMMACYFVAYFIIPKLLKDDNYLVTMIYFIIGSYVISAFSRIMVVHVLEPIIREPPFEQESIWEILTDLRILIVVYFLQNFSLAWIFGFLKLVKDRYLIKQRTLVLEKEKAEAELHALKAQLNPHFLFNTLNNIYSLSLVNSPVTSTSIAGLSEILDHVLYRCKGNLVPISTEITLLENYIDLEKLRYDERLKVNFSHSIDQDLDIAPLILLSVVENAFKHGAGEDIGRPFIDINLKLSNGNFSFMVSNSFVAKDEEIPSDGIGLENVRKQLALIYPQNHEFKTYISENTFVTLLSIADLKTNKVQMSDESKMSFS</sequence>
<dbReference type="OrthoDB" id="9792992at2"/>